<protein>
    <recommendedName>
        <fullName evidence="5">Translocation and assembly module TamB C-terminal domain-containing protein</fullName>
    </recommendedName>
</protein>
<keyword evidence="7" id="KW-1185">Reference proteome</keyword>
<reference evidence="6 7" key="1">
    <citation type="journal article" date="2011" name="EMBO J.">
        <title>Structural diversity of bacterial flagellar motors.</title>
        <authorList>
            <person name="Chen S."/>
            <person name="Beeby M."/>
            <person name="Murphy G.E."/>
            <person name="Leadbetter J.R."/>
            <person name="Hendrixson D.R."/>
            <person name="Briegel A."/>
            <person name="Li Z."/>
            <person name="Shi J."/>
            <person name="Tocheva E.I."/>
            <person name="Muller A."/>
            <person name="Dobro M.J."/>
            <person name="Jensen G.J."/>
        </authorList>
    </citation>
    <scope>NUCLEOTIDE SEQUENCE [LARGE SCALE GENOMIC DNA]</scope>
    <source>
        <strain evidence="6 7">DSM 6540</strain>
    </source>
</reference>
<comment type="subcellular location">
    <subcellularLocation>
        <location evidence="1">Membrane</location>
        <topology evidence="1">Single-pass membrane protein</topology>
    </subcellularLocation>
</comment>
<dbReference type="eggNOG" id="COG2911">
    <property type="taxonomic scope" value="Bacteria"/>
</dbReference>
<dbReference type="Proteomes" id="UP000003240">
    <property type="component" value="Unassembled WGS sequence"/>
</dbReference>
<evidence type="ECO:0000256" key="4">
    <source>
        <dbReference type="ARBA" id="ARBA00023136"/>
    </source>
</evidence>
<feature type="domain" description="Translocation and assembly module TamB C-terminal" evidence="5">
    <location>
        <begin position="1107"/>
        <end position="1448"/>
    </location>
</feature>
<evidence type="ECO:0000256" key="1">
    <source>
        <dbReference type="ARBA" id="ARBA00004167"/>
    </source>
</evidence>
<evidence type="ECO:0000256" key="2">
    <source>
        <dbReference type="ARBA" id="ARBA00022692"/>
    </source>
</evidence>
<dbReference type="GO" id="GO:0005886">
    <property type="term" value="C:plasma membrane"/>
    <property type="evidence" value="ECO:0007669"/>
    <property type="project" value="InterPro"/>
</dbReference>
<dbReference type="Pfam" id="PF04357">
    <property type="entry name" value="TamB"/>
    <property type="match status" value="1"/>
</dbReference>
<evidence type="ECO:0000313" key="6">
    <source>
        <dbReference type="EMBL" id="EGO62952.1"/>
    </source>
</evidence>
<accession>F7NM26</accession>
<organism evidence="6 7">
    <name type="scientific">Acetonema longum DSM 6540</name>
    <dbReference type="NCBI Taxonomy" id="1009370"/>
    <lineage>
        <taxon>Bacteria</taxon>
        <taxon>Bacillati</taxon>
        <taxon>Bacillota</taxon>
        <taxon>Negativicutes</taxon>
        <taxon>Acetonemataceae</taxon>
        <taxon>Acetonema</taxon>
    </lineage>
</organism>
<dbReference type="RefSeq" id="WP_004097368.1">
    <property type="nucleotide sequence ID" value="NZ_AFGF01000157.1"/>
</dbReference>
<dbReference type="InterPro" id="IPR007452">
    <property type="entry name" value="TamB_C"/>
</dbReference>
<sequence>MGRRNAVIGLMLFLAILSITVAIWPEKDKQIMAQTGTMLQAEISKALGCQVTVGDIAVSSFRELTALDIKVYDKENQLAASIPKLEAAFDLLALMRGREPVAAISQVTVYDPQAFLRQREDGTWNVMDFFPEKKAGASVRPQFGGLIRIIEGSTRLFADKGQYDFNKINGTLDFTYQPSMHIFLSLIHNDSPVRLEGTVNGREQDALDIRADRLTLSAYQRLLPADLAGSVSSLEGEIKNVKLSLKQEQGGLTYAGEAELDGVSLDIARFEIREASGLITVTDREVRLLNTRASLWDQAVTAGGYVTLDAREPVFHLTLVSHEFDPQAIAPFLSNSRMPVYGPVEVELQLTGTASAPSATGTLRLPYGQVDRYPVQNARAFFSYQDGVGQVTGLEATLFDGQVRGSGTLDLNQKKFAAQLSGKQLNSEALANAQGLQKLRGSLNFDLVASGPMDGLNQTSAFGTLSIDQGELAGIPVENAYGGFLLREGRLTVEYLNLSLDGGVVSARGTITKDAIRLWILGRHVPLALLSRNLPGRGMDGLADFNGRIEGTLDQPQLEMKFNAKHGQFYAQPYETLSGRILLNQEFLTVETAELRHGQTWHNLAGTVGLTGRRETVLTLTTRQARAEEMIQAVPTDEIVTGSLDQEAIISGPLDDLTVEGWVALSGGSYRGYLLSSVNGSYRYHRGELNLDQVVLNSLQNQVIISGRLTADKELDFDISAQDVDLLKLPFHYPYPVGGQLAFRGKLSGPLESPNMEGQLESSSLQLNGQKLQAVEATVLVNKRRIDFPTAHFMQEQSDYLLSAGYDWESRELYGDVTVRQGSLAAMAAMGNLSDMGWSGMLDGTFSLSGTLKNPVARLNGTISGATLRDYLLGDLTIDASYRDRVISLENVSLQQGNGFLLMRGVADLDGEINVEAGAREIDAQFFSAVFNSNLETQGQLNFTAQITGKTASPHTAMSLEILNGSVANASFDKLYGLFMMENGRIQVNQLLLSKGPYRASAYGTVPLAALNPADRRQATAADQMDLTFRLDQADLSILPVMTKQVEWASGETTGEIKVSGNLLRPLFNGRITVTDGSLKFADLKEPIQKVAVDIRLEDDKILVRTFEGKIGAGSYLLTGDMSLRDLALHDYNMKLSLNRIVLSHKYFQGPVQGELRLTEVDNKPHFSGKLLLEKTMINIPPMLSDGKTPPIDMNLDVEVVAGDKVRLLNPMLYDIWVTGKVHFGGSLEEPDVTGRLEALRGSLNYLRTQFTISEASAAFTQYHSFEPVLALKASTRLEQTTVNLDVNGPVSGLNVRLTSNPSMSQQEILSLLTLRSRYFERQRNGEAGSDGLGRDELVSMLDAGLQMQFIAEVESMFRDGLGLDEFKLFRDSGEAPDGEEEAEDSRESYKVTFGKYVSDRLLLNYTTGVDSSIHRYGARYDLTRNISLTADVDEFNQEEYGVMMRFSF</sequence>
<proteinExistence type="predicted"/>
<keyword evidence="2" id="KW-0812">Transmembrane</keyword>
<keyword evidence="3" id="KW-1133">Transmembrane helix</keyword>
<name>F7NM26_9FIRM</name>
<comment type="caution">
    <text evidence="6">The sequence shown here is derived from an EMBL/GenBank/DDBJ whole genome shotgun (WGS) entry which is preliminary data.</text>
</comment>
<gene>
    <name evidence="6" type="ORF">ALO_15762</name>
</gene>
<evidence type="ECO:0000256" key="3">
    <source>
        <dbReference type="ARBA" id="ARBA00022989"/>
    </source>
</evidence>
<dbReference type="PANTHER" id="PTHR36985">
    <property type="entry name" value="TRANSLOCATION AND ASSEMBLY MODULE SUBUNIT TAMB"/>
    <property type="match status" value="1"/>
</dbReference>
<dbReference type="GO" id="GO:0009306">
    <property type="term" value="P:protein secretion"/>
    <property type="evidence" value="ECO:0007669"/>
    <property type="project" value="InterPro"/>
</dbReference>
<evidence type="ECO:0000313" key="7">
    <source>
        <dbReference type="Proteomes" id="UP000003240"/>
    </source>
</evidence>
<evidence type="ECO:0000259" key="5">
    <source>
        <dbReference type="Pfam" id="PF04357"/>
    </source>
</evidence>
<dbReference type="EMBL" id="AFGF01000157">
    <property type="protein sequence ID" value="EGO62952.1"/>
    <property type="molecule type" value="Genomic_DNA"/>
</dbReference>
<keyword evidence="4" id="KW-0472">Membrane</keyword>
<dbReference type="STRING" id="1009370.ALO_15762"/>
<dbReference type="PANTHER" id="PTHR36985:SF1">
    <property type="entry name" value="TRANSLOCATION AND ASSEMBLY MODULE SUBUNIT TAMB"/>
    <property type="match status" value="1"/>
</dbReference>